<dbReference type="Proteomes" id="UP000538566">
    <property type="component" value="Unassembled WGS sequence"/>
</dbReference>
<comment type="caution">
    <text evidence="1">The sequence shown here is derived from an EMBL/GenBank/DDBJ whole genome shotgun (WGS) entry which is preliminary data.</text>
</comment>
<dbReference type="InterPro" id="IPR038296">
    <property type="entry name" value="ParD_sf"/>
</dbReference>
<dbReference type="GO" id="GO:0006355">
    <property type="term" value="P:regulation of DNA-templated transcription"/>
    <property type="evidence" value="ECO:0007669"/>
    <property type="project" value="InterPro"/>
</dbReference>
<keyword evidence="2" id="KW-1185">Reference proteome</keyword>
<sequence>MTDLSFSLPSSLESRLQQRIAEGGYADAGAYLRDLIKRDLDEAADTAWVRQMIEEGEASGYIERDAREVLREIVEERRARRA</sequence>
<gene>
    <name evidence="1" type="ORF">GGR37_003031</name>
</gene>
<dbReference type="SUPFAM" id="SSF47598">
    <property type="entry name" value="Ribbon-helix-helix"/>
    <property type="match status" value="1"/>
</dbReference>
<reference evidence="1 2" key="1">
    <citation type="submission" date="2020-08" db="EMBL/GenBank/DDBJ databases">
        <title>Genomic Encyclopedia of Type Strains, Phase IV (KMG-IV): sequencing the most valuable type-strain genomes for metagenomic binning, comparative biology and taxonomic classification.</title>
        <authorList>
            <person name="Goeker M."/>
        </authorList>
    </citation>
    <scope>NUCLEOTIDE SEQUENCE [LARGE SCALE GENOMIC DNA]</scope>
    <source>
        <strain evidence="1 2">DSM 17507</strain>
    </source>
</reference>
<accession>A0A7W7AEA5</accession>
<dbReference type="EMBL" id="JACHOA010000005">
    <property type="protein sequence ID" value="MBB4614744.1"/>
    <property type="molecule type" value="Genomic_DNA"/>
</dbReference>
<dbReference type="Gene3D" id="6.10.10.120">
    <property type="entry name" value="Antitoxin ParD1-like"/>
    <property type="match status" value="1"/>
</dbReference>
<organism evidence="1 2">
    <name type="scientific">Novosphingobium taihuense</name>
    <dbReference type="NCBI Taxonomy" id="260085"/>
    <lineage>
        <taxon>Bacteria</taxon>
        <taxon>Pseudomonadati</taxon>
        <taxon>Pseudomonadota</taxon>
        <taxon>Alphaproteobacteria</taxon>
        <taxon>Sphingomonadales</taxon>
        <taxon>Sphingomonadaceae</taxon>
        <taxon>Novosphingobium</taxon>
    </lineage>
</organism>
<dbReference type="AlphaFoldDB" id="A0A7W7AEA5"/>
<evidence type="ECO:0000313" key="1">
    <source>
        <dbReference type="EMBL" id="MBB4614744.1"/>
    </source>
</evidence>
<dbReference type="RefSeq" id="WP_144904294.1">
    <property type="nucleotide sequence ID" value="NZ_JACHOA010000005.1"/>
</dbReference>
<name>A0A7W7AEA5_9SPHN</name>
<dbReference type="InterPro" id="IPR010985">
    <property type="entry name" value="Ribbon_hlx_hlx"/>
</dbReference>
<evidence type="ECO:0000313" key="2">
    <source>
        <dbReference type="Proteomes" id="UP000538566"/>
    </source>
</evidence>
<proteinExistence type="predicted"/>
<protein>
    <submittedName>
        <fullName evidence="1">Antitoxin ParD1/3/4</fullName>
    </submittedName>
</protein>
<dbReference type="OrthoDB" id="9811310at2"/>